<dbReference type="STRING" id="1048205.AB852_30910"/>
<dbReference type="GO" id="GO:0016747">
    <property type="term" value="F:acyltransferase activity, transferring groups other than amino-acyl groups"/>
    <property type="evidence" value="ECO:0007669"/>
    <property type="project" value="InterPro"/>
</dbReference>
<gene>
    <name evidence="4" type="ORF">AB852_30910</name>
</gene>
<dbReference type="InterPro" id="IPR016181">
    <property type="entry name" value="Acyl_CoA_acyltransferase"/>
</dbReference>
<evidence type="ECO:0000256" key="2">
    <source>
        <dbReference type="ARBA" id="ARBA00023315"/>
    </source>
</evidence>
<dbReference type="PANTHER" id="PTHR43072">
    <property type="entry name" value="N-ACETYLTRANSFERASE"/>
    <property type="match status" value="1"/>
</dbReference>
<dbReference type="InterPro" id="IPR000182">
    <property type="entry name" value="GNAT_dom"/>
</dbReference>
<protein>
    <submittedName>
        <fullName evidence="4">Phosphinothricin acetyltransferase</fullName>
    </submittedName>
</protein>
<keyword evidence="2" id="KW-0012">Acyltransferase</keyword>
<sequence length="166" mass="18104">MSDDVRITPMRPEHSARVLAIYRLGIDGGDATFESAAPTWEKFDGAKLRAHRLVALDGGGRVLGWAAVAPVSDREVYAGVVEHSVYVDPDARGRGLGGALLRALLESTDAAGIWTVQAGIFPENTTSIALHLRTGFRVVGTRERIGRREGVWRDVVLLERRSPYVN</sequence>
<reference evidence="4 5" key="1">
    <citation type="submission" date="2015-06" db="EMBL/GenBank/DDBJ databases">
        <title>Cloning and characterization of the uncialamcin biosynthetic gene cluster.</title>
        <authorList>
            <person name="Yan X."/>
            <person name="Huang T."/>
            <person name="Ge H."/>
            <person name="Shen B."/>
        </authorList>
    </citation>
    <scope>NUCLEOTIDE SEQUENCE [LARGE SCALE GENOMIC DNA]</scope>
    <source>
        <strain evidence="4 5">DCA2648</strain>
    </source>
</reference>
<evidence type="ECO:0000259" key="3">
    <source>
        <dbReference type="PROSITE" id="PS51186"/>
    </source>
</evidence>
<dbReference type="RefSeq" id="WP_073793599.1">
    <property type="nucleotide sequence ID" value="NZ_LFBV01000010.1"/>
</dbReference>
<accession>A0A1Q4UZE5</accession>
<evidence type="ECO:0000313" key="4">
    <source>
        <dbReference type="EMBL" id="OKH90928.1"/>
    </source>
</evidence>
<dbReference type="PANTHER" id="PTHR43072:SF23">
    <property type="entry name" value="UPF0039 PROTEIN C11D3.02C"/>
    <property type="match status" value="1"/>
</dbReference>
<proteinExistence type="predicted"/>
<dbReference type="EMBL" id="LFBV01000010">
    <property type="protein sequence ID" value="OKH90928.1"/>
    <property type="molecule type" value="Genomic_DNA"/>
</dbReference>
<dbReference type="Gene3D" id="3.40.630.30">
    <property type="match status" value="1"/>
</dbReference>
<name>A0A1Q4UZE5_9ACTN</name>
<dbReference type="SUPFAM" id="SSF55729">
    <property type="entry name" value="Acyl-CoA N-acyltransferases (Nat)"/>
    <property type="match status" value="1"/>
</dbReference>
<evidence type="ECO:0000313" key="5">
    <source>
        <dbReference type="Proteomes" id="UP000186455"/>
    </source>
</evidence>
<dbReference type="PROSITE" id="PS51186">
    <property type="entry name" value="GNAT"/>
    <property type="match status" value="1"/>
</dbReference>
<keyword evidence="5" id="KW-1185">Reference proteome</keyword>
<dbReference type="AlphaFoldDB" id="A0A1Q4UZE5"/>
<feature type="domain" description="N-acetyltransferase" evidence="3">
    <location>
        <begin position="5"/>
        <end position="163"/>
    </location>
</feature>
<comment type="caution">
    <text evidence="4">The sequence shown here is derived from an EMBL/GenBank/DDBJ whole genome shotgun (WGS) entry which is preliminary data.</text>
</comment>
<evidence type="ECO:0000256" key="1">
    <source>
        <dbReference type="ARBA" id="ARBA00022679"/>
    </source>
</evidence>
<dbReference type="Pfam" id="PF00583">
    <property type="entry name" value="Acetyltransf_1"/>
    <property type="match status" value="1"/>
</dbReference>
<organism evidence="4 5">
    <name type="scientific">Streptomyces uncialis</name>
    <dbReference type="NCBI Taxonomy" id="1048205"/>
    <lineage>
        <taxon>Bacteria</taxon>
        <taxon>Bacillati</taxon>
        <taxon>Actinomycetota</taxon>
        <taxon>Actinomycetes</taxon>
        <taxon>Kitasatosporales</taxon>
        <taxon>Streptomycetaceae</taxon>
        <taxon>Streptomyces</taxon>
    </lineage>
</organism>
<keyword evidence="1 4" id="KW-0808">Transferase</keyword>
<dbReference type="Proteomes" id="UP000186455">
    <property type="component" value="Unassembled WGS sequence"/>
</dbReference>